<evidence type="ECO:0000313" key="3">
    <source>
        <dbReference type="Proteomes" id="UP001596472"/>
    </source>
</evidence>
<gene>
    <name evidence="2" type="ORF">ACFQY0_12965</name>
</gene>
<keyword evidence="3" id="KW-1185">Reference proteome</keyword>
<dbReference type="RefSeq" id="WP_379713037.1">
    <property type="nucleotide sequence ID" value="NZ_JBHTBS010000006.1"/>
</dbReference>
<proteinExistence type="predicted"/>
<sequence length="382" mass="44053">MTFYRHFIERSDFEVMVVTSSRHVDDQPLPYEPVRVSLPAWWERACRTRFLPYLYPLQVLAGHHLLGRKVMKQIMEFQPEAVFSVAGSWDWTTLAGQKVARALRIPMVASFNDWYDYGWFPADDRFRPLIEERFRRFYQEADLALCTSEGMREELGKHSNAHVWYPTGAVMQRSSDNYEPTEVSIDDPLIAFFGGSLGGWYGPMMESIVLACEDSSDPVEFRIFGALEAWSPEFGERAKKEGIFRGRVEFDRLRQEALAADLLILPMGFGKECEHAERTSFKTKFLDYLSFQRPILVWGPEYCSAVRVAREFDSAECVTDPSPEACRKAIAQLAADPLRRAELMGNAKRMYDDRFHPDRIHSALVQKIKEVVDRFSAREGIA</sequence>
<protein>
    <submittedName>
        <fullName evidence="2">Glycosyltransferase</fullName>
        <ecNumber evidence="2">2.4.-.-</ecNumber>
    </submittedName>
</protein>
<accession>A0ABW2L6X1</accession>
<dbReference type="EC" id="2.4.-.-" evidence="2"/>
<keyword evidence="2" id="KW-0808">Transferase</keyword>
<evidence type="ECO:0000313" key="2">
    <source>
        <dbReference type="EMBL" id="MFC7338097.1"/>
    </source>
</evidence>
<dbReference type="EMBL" id="JBHTBS010000006">
    <property type="protein sequence ID" value="MFC7338097.1"/>
    <property type="molecule type" value="Genomic_DNA"/>
</dbReference>
<feature type="domain" description="Glycosyltransferase subfamily 4-like N-terminal" evidence="1">
    <location>
        <begin position="10"/>
        <end position="165"/>
    </location>
</feature>
<name>A0ABW2L6X1_9BACT</name>
<dbReference type="Pfam" id="PF13439">
    <property type="entry name" value="Glyco_transf_4"/>
    <property type="match status" value="1"/>
</dbReference>
<comment type="caution">
    <text evidence="2">The sequence shown here is derived from an EMBL/GenBank/DDBJ whole genome shotgun (WGS) entry which is preliminary data.</text>
</comment>
<reference evidence="3" key="1">
    <citation type="journal article" date="2019" name="Int. J. Syst. Evol. Microbiol.">
        <title>The Global Catalogue of Microorganisms (GCM) 10K type strain sequencing project: providing services to taxonomists for standard genome sequencing and annotation.</title>
        <authorList>
            <consortium name="The Broad Institute Genomics Platform"/>
            <consortium name="The Broad Institute Genome Sequencing Center for Infectious Disease"/>
            <person name="Wu L."/>
            <person name="Ma J."/>
        </authorList>
    </citation>
    <scope>NUCLEOTIDE SEQUENCE [LARGE SCALE GENOMIC DNA]</scope>
    <source>
        <strain evidence="3">CGMCC 4.1467</strain>
    </source>
</reference>
<keyword evidence="2" id="KW-0328">Glycosyltransferase</keyword>
<dbReference type="GO" id="GO:0016757">
    <property type="term" value="F:glycosyltransferase activity"/>
    <property type="evidence" value="ECO:0007669"/>
    <property type="project" value="UniProtKB-KW"/>
</dbReference>
<evidence type="ECO:0000259" key="1">
    <source>
        <dbReference type="Pfam" id="PF13439"/>
    </source>
</evidence>
<dbReference type="Gene3D" id="3.40.50.2000">
    <property type="entry name" value="Glycogen Phosphorylase B"/>
    <property type="match status" value="2"/>
</dbReference>
<dbReference type="SUPFAM" id="SSF53756">
    <property type="entry name" value="UDP-Glycosyltransferase/glycogen phosphorylase"/>
    <property type="match status" value="1"/>
</dbReference>
<dbReference type="InterPro" id="IPR028098">
    <property type="entry name" value="Glyco_trans_4-like_N"/>
</dbReference>
<organism evidence="2 3">
    <name type="scientific">Haloferula chungangensis</name>
    <dbReference type="NCBI Taxonomy" id="1048331"/>
    <lineage>
        <taxon>Bacteria</taxon>
        <taxon>Pseudomonadati</taxon>
        <taxon>Verrucomicrobiota</taxon>
        <taxon>Verrucomicrobiia</taxon>
        <taxon>Verrucomicrobiales</taxon>
        <taxon>Verrucomicrobiaceae</taxon>
        <taxon>Haloferula</taxon>
    </lineage>
</organism>
<dbReference type="Proteomes" id="UP001596472">
    <property type="component" value="Unassembled WGS sequence"/>
</dbReference>